<evidence type="ECO:0008006" key="4">
    <source>
        <dbReference type="Google" id="ProtNLM"/>
    </source>
</evidence>
<evidence type="ECO:0000313" key="2">
    <source>
        <dbReference type="EMBL" id="OLZ60786.1"/>
    </source>
</evidence>
<evidence type="ECO:0000256" key="1">
    <source>
        <dbReference type="SAM" id="Phobius"/>
    </source>
</evidence>
<dbReference type="Proteomes" id="UP000187151">
    <property type="component" value="Unassembled WGS sequence"/>
</dbReference>
<name>A0ABX3FZU1_9ACTN</name>
<keyword evidence="1" id="KW-0812">Transmembrane</keyword>
<organism evidence="2 3">
    <name type="scientific">Streptomyces amritsarensis</name>
    <dbReference type="NCBI Taxonomy" id="681158"/>
    <lineage>
        <taxon>Bacteria</taxon>
        <taxon>Bacillati</taxon>
        <taxon>Actinomycetota</taxon>
        <taxon>Actinomycetes</taxon>
        <taxon>Kitasatosporales</taxon>
        <taxon>Streptomycetaceae</taxon>
        <taxon>Streptomyces</taxon>
    </lineage>
</organism>
<keyword evidence="3" id="KW-1185">Reference proteome</keyword>
<protein>
    <recommendedName>
        <fullName evidence="4">Integral membrane protein</fullName>
    </recommendedName>
</protein>
<sequence>MTAAAVTAVPAACAATVGMGDVPAAVHLAVLAVAALPLLMRAAPTVFRRACLLIGMVLLWASLIGAAFGLGPVVPASLLLLVAAVADPDNSPGCASVVLAVVLPLMFLLFLFCAW</sequence>
<dbReference type="EMBL" id="MQUR01000071">
    <property type="protein sequence ID" value="OLZ60786.1"/>
    <property type="molecule type" value="Genomic_DNA"/>
</dbReference>
<evidence type="ECO:0000313" key="3">
    <source>
        <dbReference type="Proteomes" id="UP000187151"/>
    </source>
</evidence>
<reference evidence="2 3" key="1">
    <citation type="submission" date="2016-01" db="EMBL/GenBank/DDBJ databases">
        <title>Streptomyces amritsarensis strain MTCC 11845 genome sequencing and assembly.</title>
        <authorList>
            <person name="Sharma D."/>
            <person name="Nair G.R."/>
            <person name="Kaur G."/>
            <person name="Manhas R.K."/>
            <person name="Mayilraj S."/>
        </authorList>
    </citation>
    <scope>NUCLEOTIDE SEQUENCE [LARGE SCALE GENOMIC DNA]</scope>
    <source>
        <strain evidence="2 3">MTCC 11845</strain>
    </source>
</reference>
<feature type="transmembrane region" description="Helical" evidence="1">
    <location>
        <begin position="95"/>
        <end position="114"/>
    </location>
</feature>
<feature type="transmembrane region" description="Helical" evidence="1">
    <location>
        <begin position="24"/>
        <end position="43"/>
    </location>
</feature>
<feature type="transmembrane region" description="Helical" evidence="1">
    <location>
        <begin position="50"/>
        <end position="83"/>
    </location>
</feature>
<keyword evidence="1" id="KW-0472">Membrane</keyword>
<accession>A0ABX3FZU1</accession>
<comment type="caution">
    <text evidence="2">The sequence shown here is derived from an EMBL/GenBank/DDBJ whole genome shotgun (WGS) entry which is preliminary data.</text>
</comment>
<proteinExistence type="predicted"/>
<gene>
    <name evidence="2" type="ORF">AVW11_25630</name>
</gene>
<keyword evidence="1" id="KW-1133">Transmembrane helix</keyword>